<protein>
    <recommendedName>
        <fullName evidence="2">HPP transmembrane region domain-containing protein</fullName>
    </recommendedName>
</protein>
<keyword evidence="1" id="KW-1133">Transmembrane helix</keyword>
<evidence type="ECO:0000313" key="4">
    <source>
        <dbReference type="Proteomes" id="UP001562354"/>
    </source>
</evidence>
<dbReference type="Proteomes" id="UP001562354">
    <property type="component" value="Unassembled WGS sequence"/>
</dbReference>
<keyword evidence="4" id="KW-1185">Reference proteome</keyword>
<proteinExistence type="predicted"/>
<gene>
    <name evidence="3" type="ORF">AAFC00_003493</name>
</gene>
<dbReference type="RefSeq" id="XP_069200779.1">
    <property type="nucleotide sequence ID" value="XM_069342970.1"/>
</dbReference>
<dbReference type="InterPro" id="IPR007065">
    <property type="entry name" value="HPP"/>
</dbReference>
<dbReference type="Pfam" id="PF04982">
    <property type="entry name" value="TM_HPP"/>
    <property type="match status" value="1"/>
</dbReference>
<comment type="caution">
    <text evidence="3">The sequence shown here is derived from an EMBL/GenBank/DDBJ whole genome shotgun (WGS) entry which is preliminary data.</text>
</comment>
<evidence type="ECO:0000256" key="1">
    <source>
        <dbReference type="SAM" id="Phobius"/>
    </source>
</evidence>
<evidence type="ECO:0000313" key="3">
    <source>
        <dbReference type="EMBL" id="KAL1304504.1"/>
    </source>
</evidence>
<keyword evidence="1" id="KW-0812">Transmembrane</keyword>
<dbReference type="InterPro" id="IPR058581">
    <property type="entry name" value="TM_HPP"/>
</dbReference>
<name>A0ABR3PES1_9PEZI</name>
<feature type="transmembrane region" description="Helical" evidence="1">
    <location>
        <begin position="49"/>
        <end position="71"/>
    </location>
</feature>
<evidence type="ECO:0000259" key="2">
    <source>
        <dbReference type="Pfam" id="PF04982"/>
    </source>
</evidence>
<sequence>MGPWLARFLDFDLDTYLNPYLPHSRLSRLPEPISRWLGYRNEDYKERPVLLVCAWSFVGTLASLLLVGALYRYAPGLTKYKPPVIIASLGASAILDFNAIRTPLAQPRNAFFGQTLSALVGVAIAKGFQRSSDFDNLQWIAGAVCCAVASIVMSITGTVHPPGGATAVLAATNAEIIRMGWIYIPFIMLSSALMLTVALLINNIQRSYPVYWWTARDLKKPKDLGDLEKVDSNDSAKALRKASSTVSSRCGGAETISISAHHIYWPDSLQISDEQFVMLQRLQAELRHGLALDERPSVSGQH</sequence>
<reference evidence="3 4" key="1">
    <citation type="submission" date="2024-07" db="EMBL/GenBank/DDBJ databases">
        <title>Draft sequence of the Neodothiora populina.</title>
        <authorList>
            <person name="Drown D.D."/>
            <person name="Schuette U.S."/>
            <person name="Buechlein A.B."/>
            <person name="Rusch D.R."/>
            <person name="Winton L.W."/>
            <person name="Adams G.A."/>
        </authorList>
    </citation>
    <scope>NUCLEOTIDE SEQUENCE [LARGE SCALE GENOMIC DNA]</scope>
    <source>
        <strain evidence="3 4">CPC 39397</strain>
    </source>
</reference>
<organism evidence="3 4">
    <name type="scientific">Neodothiora populina</name>
    <dbReference type="NCBI Taxonomy" id="2781224"/>
    <lineage>
        <taxon>Eukaryota</taxon>
        <taxon>Fungi</taxon>
        <taxon>Dikarya</taxon>
        <taxon>Ascomycota</taxon>
        <taxon>Pezizomycotina</taxon>
        <taxon>Dothideomycetes</taxon>
        <taxon>Dothideomycetidae</taxon>
        <taxon>Dothideales</taxon>
        <taxon>Dothioraceae</taxon>
        <taxon>Neodothiora</taxon>
    </lineage>
</organism>
<feature type="transmembrane region" description="Helical" evidence="1">
    <location>
        <begin position="180"/>
        <end position="201"/>
    </location>
</feature>
<dbReference type="PANTHER" id="PTHR33741:SF5">
    <property type="entry name" value="TRANSMEMBRANE PROTEIN DDB_G0269096-RELATED"/>
    <property type="match status" value="1"/>
</dbReference>
<accession>A0ABR3PES1</accession>
<dbReference type="GeneID" id="95977194"/>
<feature type="transmembrane region" description="Helical" evidence="1">
    <location>
        <begin position="140"/>
        <end position="160"/>
    </location>
</feature>
<dbReference type="PANTHER" id="PTHR33741">
    <property type="entry name" value="TRANSMEMBRANE PROTEIN DDB_G0269096-RELATED"/>
    <property type="match status" value="1"/>
</dbReference>
<dbReference type="EMBL" id="JBFMKM010000008">
    <property type="protein sequence ID" value="KAL1304504.1"/>
    <property type="molecule type" value="Genomic_DNA"/>
</dbReference>
<feature type="domain" description="HPP transmembrane region" evidence="2">
    <location>
        <begin position="48"/>
        <end position="209"/>
    </location>
</feature>
<keyword evidence="1" id="KW-0472">Membrane</keyword>